<evidence type="ECO:0000313" key="3">
    <source>
        <dbReference type="Proteomes" id="UP000276133"/>
    </source>
</evidence>
<evidence type="ECO:0000313" key="2">
    <source>
        <dbReference type="EMBL" id="RNA11205.1"/>
    </source>
</evidence>
<name>A0A3M7QJR3_BRAPC</name>
<proteinExistence type="predicted"/>
<feature type="transmembrane region" description="Helical" evidence="1">
    <location>
        <begin position="80"/>
        <end position="104"/>
    </location>
</feature>
<dbReference type="Proteomes" id="UP000276133">
    <property type="component" value="Unassembled WGS sequence"/>
</dbReference>
<feature type="non-terminal residue" evidence="2">
    <location>
        <position position="1"/>
    </location>
</feature>
<keyword evidence="3" id="KW-1185">Reference proteome</keyword>
<gene>
    <name evidence="2" type="ORF">BpHYR1_025046</name>
</gene>
<accession>A0A3M7QJR3</accession>
<protein>
    <recommendedName>
        <fullName evidence="4">MARVEL domain-containing protein</fullName>
    </recommendedName>
</protein>
<dbReference type="OrthoDB" id="10526043at2759"/>
<keyword evidence="1" id="KW-0472">Membrane</keyword>
<evidence type="ECO:0008006" key="4">
    <source>
        <dbReference type="Google" id="ProtNLM"/>
    </source>
</evidence>
<organism evidence="2 3">
    <name type="scientific">Brachionus plicatilis</name>
    <name type="common">Marine rotifer</name>
    <name type="synonym">Brachionus muelleri</name>
    <dbReference type="NCBI Taxonomy" id="10195"/>
    <lineage>
        <taxon>Eukaryota</taxon>
        <taxon>Metazoa</taxon>
        <taxon>Spiralia</taxon>
        <taxon>Gnathifera</taxon>
        <taxon>Rotifera</taxon>
        <taxon>Eurotatoria</taxon>
        <taxon>Monogononta</taxon>
        <taxon>Pseudotrocha</taxon>
        <taxon>Ploima</taxon>
        <taxon>Brachionidae</taxon>
        <taxon>Brachionus</taxon>
    </lineage>
</organism>
<sequence length="109" mass="12341">DAYLFFSIVGFIIAIFIYIVRLFNVTGLKAFSKIQFNLFIILTDFVWVLPTFILAIVSAVREGSIRDPFYLYSKFFNQGAFASASVFGFLCSILYAVDGAFHLIKQVRG</sequence>
<evidence type="ECO:0000256" key="1">
    <source>
        <dbReference type="SAM" id="Phobius"/>
    </source>
</evidence>
<reference evidence="2 3" key="1">
    <citation type="journal article" date="2018" name="Sci. Rep.">
        <title>Genomic signatures of local adaptation to the degree of environmental predictability in rotifers.</title>
        <authorList>
            <person name="Franch-Gras L."/>
            <person name="Hahn C."/>
            <person name="Garcia-Roger E.M."/>
            <person name="Carmona M.J."/>
            <person name="Serra M."/>
            <person name="Gomez A."/>
        </authorList>
    </citation>
    <scope>NUCLEOTIDE SEQUENCE [LARGE SCALE GENOMIC DNA]</scope>
    <source>
        <strain evidence="2">HYR1</strain>
    </source>
</reference>
<comment type="caution">
    <text evidence="2">The sequence shown here is derived from an EMBL/GenBank/DDBJ whole genome shotgun (WGS) entry which is preliminary data.</text>
</comment>
<feature type="transmembrane region" description="Helical" evidence="1">
    <location>
        <begin position="36"/>
        <end position="60"/>
    </location>
</feature>
<dbReference type="EMBL" id="REGN01006020">
    <property type="protein sequence ID" value="RNA11205.1"/>
    <property type="molecule type" value="Genomic_DNA"/>
</dbReference>
<keyword evidence="1" id="KW-0812">Transmembrane</keyword>
<feature type="transmembrane region" description="Helical" evidence="1">
    <location>
        <begin position="6"/>
        <end position="24"/>
    </location>
</feature>
<keyword evidence="1" id="KW-1133">Transmembrane helix</keyword>
<dbReference type="AlphaFoldDB" id="A0A3M7QJR3"/>